<reference evidence="12 13" key="1">
    <citation type="submission" date="2023-05" db="EMBL/GenBank/DDBJ databases">
        <title>Pseudoalteromonas ardens sp. nov., Pseudoalteromonas obscura sp. nov., and Pseudoalteromonas umbrosa sp. nov., isolated from the coral Montipora capitata.</title>
        <authorList>
            <person name="Thomas E.M."/>
            <person name="Smith E.M."/>
            <person name="Papke E."/>
            <person name="Shlafstein M.D."/>
            <person name="Oline D.K."/>
            <person name="Videau P."/>
            <person name="Saw J.H."/>
            <person name="Strangman W.K."/>
            <person name="Ushijima B."/>
        </authorList>
    </citation>
    <scope>NUCLEOTIDE SEQUENCE [LARGE SCALE GENOMIC DNA]</scope>
    <source>
        <strain evidence="12 13">P94</strain>
    </source>
</reference>
<keyword evidence="13" id="KW-1185">Reference proteome</keyword>
<keyword evidence="8" id="KW-1133">Transmembrane helix</keyword>
<evidence type="ECO:0000256" key="5">
    <source>
        <dbReference type="ARBA" id="ARBA00022679"/>
    </source>
</evidence>
<dbReference type="GO" id="GO:0005524">
    <property type="term" value="F:ATP binding"/>
    <property type="evidence" value="ECO:0007669"/>
    <property type="project" value="UniProtKB-KW"/>
</dbReference>
<dbReference type="Pfam" id="PF02518">
    <property type="entry name" value="HATPase_c"/>
    <property type="match status" value="1"/>
</dbReference>
<dbReference type="InterPro" id="IPR036890">
    <property type="entry name" value="HATPase_C_sf"/>
</dbReference>
<keyword evidence="12" id="KW-0067">ATP-binding</keyword>
<feature type="domain" description="HAMP" evidence="11">
    <location>
        <begin position="356"/>
        <end position="408"/>
    </location>
</feature>
<proteinExistence type="predicted"/>
<dbReference type="CDD" id="cd18773">
    <property type="entry name" value="PDC1_HK_sensor"/>
    <property type="match status" value="1"/>
</dbReference>
<dbReference type="PROSITE" id="PS50109">
    <property type="entry name" value="HIS_KIN"/>
    <property type="match status" value="1"/>
</dbReference>
<evidence type="ECO:0000313" key="13">
    <source>
        <dbReference type="Proteomes" id="UP001231915"/>
    </source>
</evidence>
<dbReference type="SUPFAM" id="SSF55874">
    <property type="entry name" value="ATPase domain of HSP90 chaperone/DNA topoisomerase II/histidine kinase"/>
    <property type="match status" value="1"/>
</dbReference>
<evidence type="ECO:0000256" key="3">
    <source>
        <dbReference type="ARBA" id="ARBA00012438"/>
    </source>
</evidence>
<comment type="catalytic activity">
    <reaction evidence="1">
        <text>ATP + protein L-histidine = ADP + protein N-phospho-L-histidine.</text>
        <dbReference type="EC" id="2.7.13.3"/>
    </reaction>
</comment>
<evidence type="ECO:0000256" key="8">
    <source>
        <dbReference type="SAM" id="Phobius"/>
    </source>
</evidence>
<dbReference type="SUPFAM" id="SSF47384">
    <property type="entry name" value="Homodimeric domain of signal transducing histidine kinase"/>
    <property type="match status" value="1"/>
</dbReference>
<dbReference type="SMART" id="SM00304">
    <property type="entry name" value="HAMP"/>
    <property type="match status" value="1"/>
</dbReference>
<dbReference type="InterPro" id="IPR011006">
    <property type="entry name" value="CheY-like_superfamily"/>
</dbReference>
<dbReference type="PROSITE" id="PS50885">
    <property type="entry name" value="HAMP"/>
    <property type="match status" value="1"/>
</dbReference>
<dbReference type="Gene3D" id="1.10.287.130">
    <property type="match status" value="1"/>
</dbReference>
<evidence type="ECO:0000256" key="4">
    <source>
        <dbReference type="ARBA" id="ARBA00022553"/>
    </source>
</evidence>
<protein>
    <recommendedName>
        <fullName evidence="3">histidine kinase</fullName>
        <ecNumber evidence="3">2.7.13.3</ecNumber>
    </recommendedName>
</protein>
<dbReference type="PANTHER" id="PTHR45339">
    <property type="entry name" value="HYBRID SIGNAL TRANSDUCTION HISTIDINE KINASE J"/>
    <property type="match status" value="1"/>
</dbReference>
<dbReference type="InterPro" id="IPR003594">
    <property type="entry name" value="HATPase_dom"/>
</dbReference>
<dbReference type="CDD" id="cd17546">
    <property type="entry name" value="REC_hyHK_CKI1_RcsC-like"/>
    <property type="match status" value="1"/>
</dbReference>
<evidence type="ECO:0000256" key="2">
    <source>
        <dbReference type="ARBA" id="ARBA00004370"/>
    </source>
</evidence>
<evidence type="ECO:0000313" key="12">
    <source>
        <dbReference type="EMBL" id="MDK2596065.1"/>
    </source>
</evidence>
<dbReference type="Gene3D" id="3.30.450.20">
    <property type="entry name" value="PAS domain"/>
    <property type="match status" value="1"/>
</dbReference>
<feature type="domain" description="Histidine kinase" evidence="9">
    <location>
        <begin position="441"/>
        <end position="661"/>
    </location>
</feature>
<dbReference type="PANTHER" id="PTHR45339:SF3">
    <property type="entry name" value="HISTIDINE KINASE"/>
    <property type="match status" value="1"/>
</dbReference>
<sequence length="802" mass="89792">MFSPAAPMQLKTRLPLVLAVTALVPMLVIFFIAMLHSARQAGEMSIRAAQSEVLSAAALFNAYFSQRKSEISTLARQPALRTMDFNQIKPILNTEKQSHHGVYEKFIVGHADGSFHNTEGGNPHHKMLRTFDDSDPQAKIKTIKQRDYWQYTINNNIEQLPRVYVSEPMISYTTGVKQIVVAASVLSHDNKVVGLLGGSIPWREVDRLIVNVKDHVLQQFGSQAKFMLVSNTGIYMYHWNTNKTIQHQYKDGNFVLNDIGEKASTINRITKEQDPLLKALGIKMIAGLEGHGQLMLDNQTHAFIFFAPIPAANYSLAVVLPEQVVFASVQTLKEKLLLTLTLATLLSMLVAWWIAYRLYSPISRLTYAAKSLAKGHYNVHLKTKGSDEIAELSRTFETMRDTIYARESDLESRVEKRTQALEKAKREAEFAVTAKSRFLANMSHEIRTPMNGILGTIQLLEQEASFNKEQKHLLKLASVSGSNLLTLINDILDISKLEQGQINLYEEPFELKSTIAHLLHLTQSRAQSKPIALSHSIVTDTPVEIVSDKHRLQQVLLNLLSNAYKFTIQGEISILVQLNPNDATQLLFAVKDTGIGIKKEQQNKIFDPFCQEDDSTTKRFGGTGLGLSICQQLVSLAGGIIYCESTPKEGATFAFTWPFKPCCLIDYSAAKTDQCMQLSGKILLAEDNAINQVVISAMLEKFGLRVVLAKDGQQVLEKVAQTYFDLILMDIHMPKMDGIEATKHLRMHPQYSQMVIIAITANVFLEDIATYYSAGMDDFVAKPVEMAKLESVLSKWLGVKNR</sequence>
<dbReference type="Pfam" id="PF00512">
    <property type="entry name" value="HisKA"/>
    <property type="match status" value="1"/>
</dbReference>
<dbReference type="InterPro" id="IPR004358">
    <property type="entry name" value="Sig_transdc_His_kin-like_C"/>
</dbReference>
<name>A0ABT7ELY2_9GAMM</name>
<dbReference type="EMBL" id="JASJUT010000005">
    <property type="protein sequence ID" value="MDK2596065.1"/>
    <property type="molecule type" value="Genomic_DNA"/>
</dbReference>
<evidence type="ECO:0000256" key="7">
    <source>
        <dbReference type="PROSITE-ProRule" id="PRU00169"/>
    </source>
</evidence>
<dbReference type="InterPro" id="IPR005467">
    <property type="entry name" value="His_kinase_dom"/>
</dbReference>
<dbReference type="InterPro" id="IPR003661">
    <property type="entry name" value="HisK_dim/P_dom"/>
</dbReference>
<dbReference type="Proteomes" id="UP001231915">
    <property type="component" value="Unassembled WGS sequence"/>
</dbReference>
<dbReference type="InterPro" id="IPR003660">
    <property type="entry name" value="HAMP_dom"/>
</dbReference>
<dbReference type="EC" id="2.7.13.3" evidence="3"/>
<comment type="subcellular location">
    <subcellularLocation>
        <location evidence="2">Membrane</location>
    </subcellularLocation>
</comment>
<dbReference type="Gene3D" id="6.10.340.10">
    <property type="match status" value="1"/>
</dbReference>
<keyword evidence="12" id="KW-0547">Nucleotide-binding</keyword>
<dbReference type="SUPFAM" id="SSF52172">
    <property type="entry name" value="CheY-like"/>
    <property type="match status" value="1"/>
</dbReference>
<dbReference type="SMART" id="SM00388">
    <property type="entry name" value="HisKA"/>
    <property type="match status" value="1"/>
</dbReference>
<dbReference type="CDD" id="cd06225">
    <property type="entry name" value="HAMP"/>
    <property type="match status" value="1"/>
</dbReference>
<dbReference type="Pfam" id="PF00672">
    <property type="entry name" value="HAMP"/>
    <property type="match status" value="1"/>
</dbReference>
<keyword evidence="5" id="KW-0808">Transferase</keyword>
<keyword evidence="8" id="KW-0472">Membrane</keyword>
<comment type="caution">
    <text evidence="12">The sequence shown here is derived from an EMBL/GenBank/DDBJ whole genome shotgun (WGS) entry which is preliminary data.</text>
</comment>
<keyword evidence="8" id="KW-0812">Transmembrane</keyword>
<feature type="transmembrane region" description="Helical" evidence="8">
    <location>
        <begin position="336"/>
        <end position="355"/>
    </location>
</feature>
<evidence type="ECO:0000259" key="11">
    <source>
        <dbReference type="PROSITE" id="PS50885"/>
    </source>
</evidence>
<evidence type="ECO:0000259" key="10">
    <source>
        <dbReference type="PROSITE" id="PS50110"/>
    </source>
</evidence>
<accession>A0ABT7ELY2</accession>
<feature type="transmembrane region" description="Helical" evidence="8">
    <location>
        <begin position="16"/>
        <end position="35"/>
    </location>
</feature>
<dbReference type="Pfam" id="PF00072">
    <property type="entry name" value="Response_reg"/>
    <property type="match status" value="1"/>
</dbReference>
<dbReference type="SMART" id="SM00387">
    <property type="entry name" value="HATPase_c"/>
    <property type="match status" value="1"/>
</dbReference>
<dbReference type="SUPFAM" id="SSF158472">
    <property type="entry name" value="HAMP domain-like"/>
    <property type="match status" value="1"/>
</dbReference>
<evidence type="ECO:0000256" key="1">
    <source>
        <dbReference type="ARBA" id="ARBA00000085"/>
    </source>
</evidence>
<dbReference type="SMART" id="SM00448">
    <property type="entry name" value="REC"/>
    <property type="match status" value="1"/>
</dbReference>
<keyword evidence="6" id="KW-0418">Kinase</keyword>
<dbReference type="PRINTS" id="PR00344">
    <property type="entry name" value="BCTRLSENSOR"/>
</dbReference>
<dbReference type="CDD" id="cd00082">
    <property type="entry name" value="HisKA"/>
    <property type="match status" value="1"/>
</dbReference>
<dbReference type="Gene3D" id="3.30.565.10">
    <property type="entry name" value="Histidine kinase-like ATPase, C-terminal domain"/>
    <property type="match status" value="1"/>
</dbReference>
<dbReference type="InterPro" id="IPR001789">
    <property type="entry name" value="Sig_transdc_resp-reg_receiver"/>
</dbReference>
<evidence type="ECO:0000259" key="9">
    <source>
        <dbReference type="PROSITE" id="PS50109"/>
    </source>
</evidence>
<feature type="modified residue" description="4-aspartylphosphate" evidence="7">
    <location>
        <position position="730"/>
    </location>
</feature>
<dbReference type="InterPro" id="IPR036097">
    <property type="entry name" value="HisK_dim/P_sf"/>
</dbReference>
<evidence type="ECO:0000256" key="6">
    <source>
        <dbReference type="ARBA" id="ARBA00022777"/>
    </source>
</evidence>
<gene>
    <name evidence="12" type="ORF">QNM18_13475</name>
</gene>
<keyword evidence="4 7" id="KW-0597">Phosphoprotein</keyword>
<organism evidence="12 13">
    <name type="scientific">Pseudoalteromonas obscura</name>
    <dbReference type="NCBI Taxonomy" id="3048491"/>
    <lineage>
        <taxon>Bacteria</taxon>
        <taxon>Pseudomonadati</taxon>
        <taxon>Pseudomonadota</taxon>
        <taxon>Gammaproteobacteria</taxon>
        <taxon>Alteromonadales</taxon>
        <taxon>Pseudoalteromonadaceae</taxon>
        <taxon>Pseudoalteromonas</taxon>
    </lineage>
</organism>
<feature type="domain" description="Response regulatory" evidence="10">
    <location>
        <begin position="681"/>
        <end position="797"/>
    </location>
</feature>
<dbReference type="CDD" id="cd16922">
    <property type="entry name" value="HATPase_EvgS-ArcB-TorS-like"/>
    <property type="match status" value="1"/>
</dbReference>
<dbReference type="Gene3D" id="3.40.50.2300">
    <property type="match status" value="1"/>
</dbReference>
<dbReference type="PROSITE" id="PS50110">
    <property type="entry name" value="RESPONSE_REGULATORY"/>
    <property type="match status" value="1"/>
</dbReference>